<organism evidence="2 3">
    <name type="scientific">Candidatus Nitrosocosmicus arcticus</name>
    <dbReference type="NCBI Taxonomy" id="2035267"/>
    <lineage>
        <taxon>Archaea</taxon>
        <taxon>Nitrososphaerota</taxon>
        <taxon>Nitrososphaeria</taxon>
        <taxon>Nitrososphaerales</taxon>
        <taxon>Nitrososphaeraceae</taxon>
        <taxon>Candidatus Nitrosocosmicus</taxon>
    </lineage>
</organism>
<accession>A0A557SVZ7</accession>
<evidence type="ECO:0000313" key="3">
    <source>
        <dbReference type="Proteomes" id="UP000315289"/>
    </source>
</evidence>
<sequence>MSIIFYSIYKLPLMVLSIICALTFSPSLTAVQIYAENPYDSGYDHGCDDAGISSASDRYINQDGKGPSFHTADFMNGYNSGVSTCSSSGNDYNPPSGNNGQSASRSNQPSSEECVNDVNEFGEFASNFLPGSKVVTKFGAKLVC</sequence>
<dbReference type="AlphaFoldDB" id="A0A557SVZ7"/>
<reference evidence="2 3" key="1">
    <citation type="journal article" date="2019" name="Front. Microbiol.">
        <title>Ammonia Oxidation by the Arctic Terrestrial Thaumarchaeote Candidatus Nitrosocosmicus arcticus Is Stimulated by Increasing Temperatures.</title>
        <authorList>
            <person name="Alves R.J.E."/>
            <person name="Kerou M."/>
            <person name="Zappe A."/>
            <person name="Bittner R."/>
            <person name="Abby S.S."/>
            <person name="Schmidt H.A."/>
            <person name="Pfeifer K."/>
            <person name="Schleper C."/>
        </authorList>
    </citation>
    <scope>NUCLEOTIDE SEQUENCE [LARGE SCALE GENOMIC DNA]</scope>
    <source>
        <strain evidence="2 3">Kfb</strain>
    </source>
</reference>
<proteinExistence type="predicted"/>
<evidence type="ECO:0000313" key="2">
    <source>
        <dbReference type="EMBL" id="TVP40778.1"/>
    </source>
</evidence>
<dbReference type="Proteomes" id="UP000315289">
    <property type="component" value="Unassembled WGS sequence"/>
</dbReference>
<feature type="region of interest" description="Disordered" evidence="1">
    <location>
        <begin position="85"/>
        <end position="113"/>
    </location>
</feature>
<dbReference type="EMBL" id="VOAH01000006">
    <property type="protein sequence ID" value="TVP40778.1"/>
    <property type="molecule type" value="Genomic_DNA"/>
</dbReference>
<name>A0A557SVZ7_9ARCH</name>
<protein>
    <submittedName>
        <fullName evidence="2">Uncharacterized protein</fullName>
    </submittedName>
</protein>
<dbReference type="RefSeq" id="WP_144730347.1">
    <property type="nucleotide sequence ID" value="NZ_ML675582.1"/>
</dbReference>
<comment type="caution">
    <text evidence="2">The sequence shown here is derived from an EMBL/GenBank/DDBJ whole genome shotgun (WGS) entry which is preliminary data.</text>
</comment>
<gene>
    <name evidence="2" type="ORF">NARC_60165</name>
</gene>
<keyword evidence="3" id="KW-1185">Reference proteome</keyword>
<evidence type="ECO:0000256" key="1">
    <source>
        <dbReference type="SAM" id="MobiDB-lite"/>
    </source>
</evidence>